<dbReference type="GO" id="GO:0005524">
    <property type="term" value="F:ATP binding"/>
    <property type="evidence" value="ECO:0007669"/>
    <property type="project" value="UniProtKB-UniRule"/>
</dbReference>
<dbReference type="SUPFAM" id="SSF52540">
    <property type="entry name" value="P-loop containing nucleoside triphosphate hydrolases"/>
    <property type="match status" value="1"/>
</dbReference>
<evidence type="ECO:0000256" key="10">
    <source>
        <dbReference type="ARBA" id="ARBA00022840"/>
    </source>
</evidence>
<keyword evidence="8 15" id="KW-0378">Hydrolase</keyword>
<evidence type="ECO:0000256" key="3">
    <source>
        <dbReference type="ARBA" id="ARBA00022475"/>
    </source>
</evidence>
<keyword evidence="13 15" id="KW-0472">Membrane</keyword>
<evidence type="ECO:0000256" key="17">
    <source>
        <dbReference type="SAM" id="MobiDB-lite"/>
    </source>
</evidence>
<evidence type="ECO:0000313" key="19">
    <source>
        <dbReference type="EMBL" id="TDD78977.1"/>
    </source>
</evidence>
<organism evidence="19 20">
    <name type="scientific">Actinomadura darangshiensis</name>
    <dbReference type="NCBI Taxonomy" id="705336"/>
    <lineage>
        <taxon>Bacteria</taxon>
        <taxon>Bacillati</taxon>
        <taxon>Actinomycetota</taxon>
        <taxon>Actinomycetes</taxon>
        <taxon>Streptosporangiales</taxon>
        <taxon>Thermomonosporaceae</taxon>
        <taxon>Actinomadura</taxon>
    </lineage>
</organism>
<feature type="active site" evidence="15">
    <location>
        <position position="427"/>
    </location>
</feature>
<dbReference type="HAMAP" id="MF_01458">
    <property type="entry name" value="FtsH"/>
    <property type="match status" value="1"/>
</dbReference>
<dbReference type="PANTHER" id="PTHR23076">
    <property type="entry name" value="METALLOPROTEASE M41 FTSH"/>
    <property type="match status" value="1"/>
</dbReference>
<evidence type="ECO:0000256" key="12">
    <source>
        <dbReference type="ARBA" id="ARBA00023049"/>
    </source>
</evidence>
<dbReference type="InterPro" id="IPR000642">
    <property type="entry name" value="Peptidase_M41"/>
</dbReference>
<dbReference type="InterPro" id="IPR003593">
    <property type="entry name" value="AAA+_ATPase"/>
</dbReference>
<feature type="binding site" evidence="15">
    <location>
        <position position="426"/>
    </location>
    <ligand>
        <name>Zn(2+)</name>
        <dbReference type="ChEBI" id="CHEBI:29105"/>
        <note>catalytic</note>
    </ligand>
</feature>
<evidence type="ECO:0000256" key="11">
    <source>
        <dbReference type="ARBA" id="ARBA00022989"/>
    </source>
</evidence>
<comment type="function">
    <text evidence="15">Acts as a processive, ATP-dependent zinc metallopeptidase for both cytoplasmic and membrane proteins. Plays a role in the quality control of integral membrane proteins.</text>
</comment>
<dbReference type="CDD" id="cd19501">
    <property type="entry name" value="RecA-like_FtsH"/>
    <property type="match status" value="1"/>
</dbReference>
<evidence type="ECO:0000313" key="20">
    <source>
        <dbReference type="Proteomes" id="UP000295578"/>
    </source>
</evidence>
<dbReference type="SMART" id="SM00382">
    <property type="entry name" value="AAA"/>
    <property type="match status" value="1"/>
</dbReference>
<dbReference type="SUPFAM" id="SSF140990">
    <property type="entry name" value="FtsH protease domain-like"/>
    <property type="match status" value="1"/>
</dbReference>
<dbReference type="InterPro" id="IPR003960">
    <property type="entry name" value="ATPase_AAA_CS"/>
</dbReference>
<dbReference type="InterPro" id="IPR005936">
    <property type="entry name" value="FtsH"/>
</dbReference>
<dbReference type="Pfam" id="PF17862">
    <property type="entry name" value="AAA_lid_3"/>
    <property type="match status" value="1"/>
</dbReference>
<dbReference type="FunFam" id="3.40.50.300:FF:000001">
    <property type="entry name" value="ATP-dependent zinc metalloprotease FtsH"/>
    <property type="match status" value="1"/>
</dbReference>
<keyword evidence="5 15" id="KW-0812">Transmembrane</keyword>
<dbReference type="GO" id="GO:0006508">
    <property type="term" value="P:proteolysis"/>
    <property type="evidence" value="ECO:0007669"/>
    <property type="project" value="UniProtKB-KW"/>
</dbReference>
<feature type="transmembrane region" description="Helical" evidence="15">
    <location>
        <begin position="111"/>
        <end position="132"/>
    </location>
</feature>
<dbReference type="Proteomes" id="UP000295578">
    <property type="component" value="Unassembled WGS sequence"/>
</dbReference>
<feature type="binding site" evidence="15">
    <location>
        <position position="430"/>
    </location>
    <ligand>
        <name>Zn(2+)</name>
        <dbReference type="ChEBI" id="CHEBI:29105"/>
        <note>catalytic</note>
    </ligand>
</feature>
<dbReference type="GO" id="GO:0004222">
    <property type="term" value="F:metalloendopeptidase activity"/>
    <property type="evidence" value="ECO:0007669"/>
    <property type="project" value="InterPro"/>
</dbReference>
<keyword evidence="9 15" id="KW-0862">Zinc</keyword>
<evidence type="ECO:0000256" key="9">
    <source>
        <dbReference type="ARBA" id="ARBA00022833"/>
    </source>
</evidence>
<dbReference type="GO" id="GO:0004176">
    <property type="term" value="F:ATP-dependent peptidase activity"/>
    <property type="evidence" value="ECO:0007669"/>
    <property type="project" value="InterPro"/>
</dbReference>
<keyword evidence="11 15" id="KW-1133">Transmembrane helix</keyword>
<proteinExistence type="inferred from homology"/>
<feature type="binding site" evidence="15">
    <location>
        <begin position="204"/>
        <end position="211"/>
    </location>
    <ligand>
        <name>ATP</name>
        <dbReference type="ChEBI" id="CHEBI:30616"/>
    </ligand>
</feature>
<evidence type="ECO:0000259" key="18">
    <source>
        <dbReference type="SMART" id="SM00382"/>
    </source>
</evidence>
<dbReference type="Pfam" id="PF00004">
    <property type="entry name" value="AAA"/>
    <property type="match status" value="1"/>
</dbReference>
<reference evidence="19 20" key="1">
    <citation type="submission" date="2019-03" db="EMBL/GenBank/DDBJ databases">
        <title>Draft genome sequences of novel Actinobacteria.</title>
        <authorList>
            <person name="Sahin N."/>
            <person name="Ay H."/>
            <person name="Saygin H."/>
        </authorList>
    </citation>
    <scope>NUCLEOTIDE SEQUENCE [LARGE SCALE GENOMIC DNA]</scope>
    <source>
        <strain evidence="19 20">DSM 45941</strain>
    </source>
</reference>
<dbReference type="InterPro" id="IPR041569">
    <property type="entry name" value="AAA_lid_3"/>
</dbReference>
<comment type="caution">
    <text evidence="19">The sequence shown here is derived from an EMBL/GenBank/DDBJ whole genome shotgun (WGS) entry which is preliminary data.</text>
</comment>
<feature type="region of interest" description="Disordered" evidence="17">
    <location>
        <begin position="642"/>
        <end position="667"/>
    </location>
</feature>
<comment type="similarity">
    <text evidence="2 15">In the C-terminal section; belongs to the peptidase M41 family.</text>
</comment>
<dbReference type="InterPro" id="IPR037219">
    <property type="entry name" value="Peptidase_M41-like"/>
</dbReference>
<keyword evidence="20" id="KW-1185">Reference proteome</keyword>
<dbReference type="Pfam" id="PF01434">
    <property type="entry name" value="Peptidase_M41"/>
    <property type="match status" value="1"/>
</dbReference>
<dbReference type="Gene3D" id="1.20.58.760">
    <property type="entry name" value="Peptidase M41"/>
    <property type="match status" value="1"/>
</dbReference>
<comment type="cofactor">
    <cofactor evidence="15">
        <name>Zn(2+)</name>
        <dbReference type="ChEBI" id="CHEBI:29105"/>
    </cofactor>
    <text evidence="15">Binds 1 zinc ion per subunit.</text>
</comment>
<evidence type="ECO:0000256" key="6">
    <source>
        <dbReference type="ARBA" id="ARBA00022723"/>
    </source>
</evidence>
<feature type="binding site" evidence="15">
    <location>
        <position position="502"/>
    </location>
    <ligand>
        <name>Zn(2+)</name>
        <dbReference type="ChEBI" id="CHEBI:29105"/>
        <note>catalytic</note>
    </ligand>
</feature>
<feature type="domain" description="AAA+ ATPase" evidence="18">
    <location>
        <begin position="196"/>
        <end position="335"/>
    </location>
</feature>
<dbReference type="GO" id="GO:0030163">
    <property type="term" value="P:protein catabolic process"/>
    <property type="evidence" value="ECO:0007669"/>
    <property type="project" value="UniProtKB-UniRule"/>
</dbReference>
<keyword evidence="12 15" id="KW-0482">Metalloprotease</keyword>
<dbReference type="Gene3D" id="3.40.50.300">
    <property type="entry name" value="P-loop containing nucleotide triphosphate hydrolases"/>
    <property type="match status" value="1"/>
</dbReference>
<accession>A0A4V2YUU4</accession>
<dbReference type="EC" id="3.4.24.-" evidence="15"/>
<dbReference type="AlphaFoldDB" id="A0A4V2YUU4"/>
<protein>
    <recommendedName>
        <fullName evidence="15">ATP-dependent zinc metalloprotease FtsH</fullName>
        <ecNumber evidence="15">3.4.24.-</ecNumber>
    </recommendedName>
</protein>
<evidence type="ECO:0000256" key="16">
    <source>
        <dbReference type="RuleBase" id="RU003651"/>
    </source>
</evidence>
<dbReference type="InterPro" id="IPR003959">
    <property type="entry name" value="ATPase_AAA_core"/>
</dbReference>
<feature type="transmembrane region" description="Helical" evidence="15">
    <location>
        <begin position="12"/>
        <end position="28"/>
    </location>
</feature>
<evidence type="ECO:0000256" key="13">
    <source>
        <dbReference type="ARBA" id="ARBA00023136"/>
    </source>
</evidence>
<gene>
    <name evidence="19" type="primary">hflB</name>
    <name evidence="15" type="synonym">ftsH</name>
    <name evidence="19" type="ORF">E1293_24680</name>
</gene>
<dbReference type="Gene3D" id="1.10.8.60">
    <property type="match status" value="1"/>
</dbReference>
<feature type="region of interest" description="Disordered" evidence="17">
    <location>
        <begin position="612"/>
        <end position="631"/>
    </location>
</feature>
<evidence type="ECO:0000256" key="2">
    <source>
        <dbReference type="ARBA" id="ARBA00010044"/>
    </source>
</evidence>
<dbReference type="EMBL" id="SMKY01000123">
    <property type="protein sequence ID" value="TDD78977.1"/>
    <property type="molecule type" value="Genomic_DNA"/>
</dbReference>
<keyword evidence="4 15" id="KW-0645">Protease</keyword>
<comment type="subcellular location">
    <subcellularLocation>
        <location evidence="15">Cell membrane</location>
        <topology evidence="15">Multi-pass membrane protein</topology>
        <orientation evidence="15">Cytoplasmic side</orientation>
    </subcellularLocation>
    <subcellularLocation>
        <location evidence="1">Membrane</location>
    </subcellularLocation>
</comment>
<name>A0A4V2YUU4_9ACTN</name>
<dbReference type="GO" id="GO:0005886">
    <property type="term" value="C:plasma membrane"/>
    <property type="evidence" value="ECO:0007669"/>
    <property type="project" value="UniProtKB-SubCell"/>
</dbReference>
<evidence type="ECO:0000256" key="14">
    <source>
        <dbReference type="ARBA" id="ARBA00061570"/>
    </source>
</evidence>
<evidence type="ECO:0000256" key="1">
    <source>
        <dbReference type="ARBA" id="ARBA00004370"/>
    </source>
</evidence>
<comment type="similarity">
    <text evidence="16">Belongs to the AAA ATPase family.</text>
</comment>
<sequence length="667" mass="73211">MDVKRYFRGPLLWILLFGLLVALVMWGVNPGRSFEKVDTSKVVQEINAGQVKSAKIVDKDQRVELTLKNGKQQQASWVDGQGLQLQQQLQKQADAGKLPGGYNVDVPKQSFFLNLLFSLLPIVVIVLIFLFIMNQMQGGGSRVMNFGKSKAKLITKDTPKTTFADVAGADEALEELEEIKDFLQNPAKFQSIGAKIPKGVLLYGPPGTGKTLLARAVAGEAGVPFYSISGSDFVEMFVGVGASRVRDLFEQAKTNAPSIIFIDEIDAVGRHRGAGLGGGHDEREQTLNQLLVEMDGFDVKGGVILIAATNRPDILDPALLRPGRFDRQVTVDRPDLEGRKGILRVHGRGKPFAQDVDLDVIARRTPGFTGADLANVINEAALLTARFDRKLIDMDTLEEAIDRVMAGPERKTRVMSEKEKKIIAYHEGGHALVAHALPNSDPVHKVTILPRGRALGYTMTLPMEDKFLTTRSEMTDQLAMLLGGRTAEELVFHEPTTGAANDIEKASGIARNMVTEYGMSERLGARKFGSGQGEVFLGRDMGHERDYSEDIASAIDDEVRRYIEAAHDTAWEILTEYRDVLDDLVVNLMDKETLSKDMVLEIFSPIQKRPHQNSYTGYGKRLPSERPPVLTPKELALLGPQDVTELTKGNGQGSVPSEAVDPAQGES</sequence>
<dbReference type="GO" id="GO:0008270">
    <property type="term" value="F:zinc ion binding"/>
    <property type="evidence" value="ECO:0007669"/>
    <property type="project" value="UniProtKB-UniRule"/>
</dbReference>
<comment type="subunit">
    <text evidence="15">Homohexamer.</text>
</comment>
<evidence type="ECO:0000256" key="7">
    <source>
        <dbReference type="ARBA" id="ARBA00022741"/>
    </source>
</evidence>
<evidence type="ECO:0000256" key="8">
    <source>
        <dbReference type="ARBA" id="ARBA00022801"/>
    </source>
</evidence>
<dbReference type="FunFam" id="1.10.8.60:FF:000001">
    <property type="entry name" value="ATP-dependent zinc metalloprotease FtsH"/>
    <property type="match status" value="1"/>
</dbReference>
<keyword evidence="3 15" id="KW-1003">Cell membrane</keyword>
<evidence type="ECO:0000256" key="4">
    <source>
        <dbReference type="ARBA" id="ARBA00022670"/>
    </source>
</evidence>
<dbReference type="PROSITE" id="PS00674">
    <property type="entry name" value="AAA"/>
    <property type="match status" value="1"/>
</dbReference>
<dbReference type="RefSeq" id="WP_132199828.1">
    <property type="nucleotide sequence ID" value="NZ_SMKY01000123.1"/>
</dbReference>
<dbReference type="InterPro" id="IPR011546">
    <property type="entry name" value="Pept_M41_FtsH_extracell"/>
</dbReference>
<dbReference type="PANTHER" id="PTHR23076:SF97">
    <property type="entry name" value="ATP-DEPENDENT ZINC METALLOPROTEASE YME1L1"/>
    <property type="match status" value="1"/>
</dbReference>
<dbReference type="InterPro" id="IPR027417">
    <property type="entry name" value="P-loop_NTPase"/>
</dbReference>
<keyword evidence="6 15" id="KW-0479">Metal-binding</keyword>
<evidence type="ECO:0000256" key="5">
    <source>
        <dbReference type="ARBA" id="ARBA00022692"/>
    </source>
</evidence>
<dbReference type="FunFam" id="1.20.58.760:FF:000001">
    <property type="entry name" value="ATP-dependent zinc metalloprotease FtsH"/>
    <property type="match status" value="1"/>
</dbReference>
<evidence type="ECO:0000256" key="15">
    <source>
        <dbReference type="HAMAP-Rule" id="MF_01458"/>
    </source>
</evidence>
<keyword evidence="10 15" id="KW-0067">ATP-binding</keyword>
<keyword evidence="7 15" id="KW-0547">Nucleotide-binding</keyword>
<comment type="similarity">
    <text evidence="14 15">In the central section; belongs to the AAA ATPase family.</text>
</comment>
<dbReference type="GO" id="GO:0016887">
    <property type="term" value="F:ATP hydrolysis activity"/>
    <property type="evidence" value="ECO:0007669"/>
    <property type="project" value="UniProtKB-UniRule"/>
</dbReference>
<dbReference type="NCBIfam" id="TIGR01241">
    <property type="entry name" value="FtsH_fam"/>
    <property type="match status" value="1"/>
</dbReference>
<dbReference type="OrthoDB" id="9809379at2"/>
<dbReference type="Pfam" id="PF06480">
    <property type="entry name" value="FtsH_ext"/>
    <property type="match status" value="1"/>
</dbReference>